<evidence type="ECO:0000313" key="10">
    <source>
        <dbReference type="EMBL" id="KOS10600.1"/>
    </source>
</evidence>
<dbReference type="SUPFAM" id="SSF161098">
    <property type="entry name" value="MetI-like"/>
    <property type="match status" value="2"/>
</dbReference>
<dbReference type="InterPro" id="IPR035906">
    <property type="entry name" value="MetI-like_sf"/>
</dbReference>
<keyword evidence="7 8" id="KW-0472">Membrane</keyword>
<proteinExistence type="inferred from homology"/>
<comment type="subcellular location">
    <subcellularLocation>
        <location evidence="1">Cell inner membrane</location>
        <topology evidence="1">Multi-pass membrane protein</topology>
    </subcellularLocation>
    <subcellularLocation>
        <location evidence="8">Cell membrane</location>
        <topology evidence="8">Multi-pass membrane protein</topology>
    </subcellularLocation>
</comment>
<feature type="transmembrane region" description="Helical" evidence="8">
    <location>
        <begin position="153"/>
        <end position="178"/>
    </location>
</feature>
<feature type="transmembrane region" description="Helical" evidence="8">
    <location>
        <begin position="108"/>
        <end position="132"/>
    </location>
</feature>
<dbReference type="KEGG" id="mcw:A8L33_14880"/>
<gene>
    <name evidence="10" type="ORF">XI38_09565</name>
</gene>
<name>A0A0M8MNF8_9MICO</name>
<comment type="caution">
    <text evidence="10">The sequence shown here is derived from an EMBL/GenBank/DDBJ whole genome shotgun (WGS) entry which is preliminary data.</text>
</comment>
<dbReference type="Gene3D" id="1.10.3720.10">
    <property type="entry name" value="MetI-like"/>
    <property type="match status" value="2"/>
</dbReference>
<dbReference type="EMBL" id="LAVO01000010">
    <property type="protein sequence ID" value="KOS10600.1"/>
    <property type="molecule type" value="Genomic_DNA"/>
</dbReference>
<evidence type="ECO:0000313" key="11">
    <source>
        <dbReference type="Proteomes" id="UP000037737"/>
    </source>
</evidence>
<keyword evidence="4" id="KW-0997">Cell inner membrane</keyword>
<sequence>MVLAAALVAAAAAAPLVQLLTRVAGGGAEAAASALLRPRTADLFADTLALTATVSVLALALGIALATAAVRVRLPGRRLWWIALCLPLAVPSYVGAFAWTATWPTVDGFWPLVIVLTLCTVPYVTLPAMAALSTLDDGLVDVARTLGRGRVRVYVTVVLPHVLPAAAAGALLVALYALSDFGAPAILRVETLTTGVYAQFSSGFDRTLAATTALLLAAVAVVCVAGERLIRPRTVRTRTTASARPAVQLGRAGTAATMTALAAVTAASVLFPVVALGIRMLRSDRYASTPVDLAGALGTTVGISALAATVAVAVALPVSILAARYRGALVTGLESVSYLGHALPGVVVALALVTLSLQFFPGAYQSALVLLAAYGILFLPKSIGASRAAIAQVPEELEETSRTLGRGPVRTWLRVTLPGALPGILAGWVLVATAVAKELPATLMLRPIGFDTLATELWSKTSLGAYGAAAPIGVLLILAGIAPALLLARGLERRRTTSGRMEP</sequence>
<dbReference type="InterPro" id="IPR000515">
    <property type="entry name" value="MetI-like"/>
</dbReference>
<feature type="domain" description="ABC transmembrane type-1" evidence="9">
    <location>
        <begin position="44"/>
        <end position="225"/>
    </location>
</feature>
<accession>A0A0M8MNF8</accession>
<dbReference type="CDD" id="cd06261">
    <property type="entry name" value="TM_PBP2"/>
    <property type="match status" value="2"/>
</dbReference>
<keyword evidence="6 8" id="KW-1133">Transmembrane helix</keyword>
<feature type="transmembrane region" description="Helical" evidence="8">
    <location>
        <begin position="301"/>
        <end position="323"/>
    </location>
</feature>
<evidence type="ECO:0000256" key="2">
    <source>
        <dbReference type="ARBA" id="ARBA00022448"/>
    </source>
</evidence>
<dbReference type="Pfam" id="PF00528">
    <property type="entry name" value="BPD_transp_1"/>
    <property type="match status" value="2"/>
</dbReference>
<feature type="transmembrane region" description="Helical" evidence="8">
    <location>
        <begin position="48"/>
        <end position="72"/>
    </location>
</feature>
<dbReference type="AlphaFoldDB" id="A0A0M8MNF8"/>
<feature type="transmembrane region" description="Helical" evidence="8">
    <location>
        <begin position="412"/>
        <end position="436"/>
    </location>
</feature>
<protein>
    <recommendedName>
        <fullName evidence="9">ABC transmembrane type-1 domain-containing protein</fullName>
    </recommendedName>
</protein>
<evidence type="ECO:0000256" key="6">
    <source>
        <dbReference type="ARBA" id="ARBA00022989"/>
    </source>
</evidence>
<evidence type="ECO:0000256" key="1">
    <source>
        <dbReference type="ARBA" id="ARBA00004429"/>
    </source>
</evidence>
<feature type="domain" description="ABC transmembrane type-1" evidence="9">
    <location>
        <begin position="297"/>
        <end position="487"/>
    </location>
</feature>
<keyword evidence="5 8" id="KW-0812">Transmembrane</keyword>
<dbReference type="OrthoDB" id="5100908at2"/>
<feature type="transmembrane region" description="Helical" evidence="8">
    <location>
        <begin position="79"/>
        <end position="102"/>
    </location>
</feature>
<keyword evidence="11" id="KW-1185">Reference proteome</keyword>
<organism evidence="10 11">
    <name type="scientific">Microbacterium aurantiacum</name>
    <dbReference type="NCBI Taxonomy" id="162393"/>
    <lineage>
        <taxon>Bacteria</taxon>
        <taxon>Bacillati</taxon>
        <taxon>Actinomycetota</taxon>
        <taxon>Actinomycetes</taxon>
        <taxon>Micrococcales</taxon>
        <taxon>Microbacteriaceae</taxon>
        <taxon>Microbacterium</taxon>
    </lineage>
</organism>
<evidence type="ECO:0000259" key="9">
    <source>
        <dbReference type="PROSITE" id="PS50928"/>
    </source>
</evidence>
<evidence type="ECO:0000256" key="7">
    <source>
        <dbReference type="ARBA" id="ARBA00023136"/>
    </source>
</evidence>
<dbReference type="KEGG" id="mcw:A8L33_00105"/>
<dbReference type="GO" id="GO:0055085">
    <property type="term" value="P:transmembrane transport"/>
    <property type="evidence" value="ECO:0007669"/>
    <property type="project" value="InterPro"/>
</dbReference>
<keyword evidence="3" id="KW-1003">Cell membrane</keyword>
<evidence type="ECO:0000256" key="5">
    <source>
        <dbReference type="ARBA" id="ARBA00022692"/>
    </source>
</evidence>
<feature type="transmembrane region" description="Helical" evidence="8">
    <location>
        <begin position="363"/>
        <end position="380"/>
    </location>
</feature>
<feature type="transmembrane region" description="Helical" evidence="8">
    <location>
        <begin position="208"/>
        <end position="230"/>
    </location>
</feature>
<dbReference type="PANTHER" id="PTHR43357:SF3">
    <property type="entry name" value="FE(3+)-TRANSPORT SYSTEM PERMEASE PROTEIN FBPB 2"/>
    <property type="match status" value="1"/>
</dbReference>
<dbReference type="GO" id="GO:0005886">
    <property type="term" value="C:plasma membrane"/>
    <property type="evidence" value="ECO:0007669"/>
    <property type="project" value="UniProtKB-SubCell"/>
</dbReference>
<keyword evidence="2 8" id="KW-0813">Transport</keyword>
<feature type="transmembrane region" description="Helical" evidence="8">
    <location>
        <begin position="335"/>
        <end position="357"/>
    </location>
</feature>
<feature type="transmembrane region" description="Helical" evidence="8">
    <location>
        <begin position="463"/>
        <end position="488"/>
    </location>
</feature>
<reference evidence="10" key="1">
    <citation type="submission" date="2015-04" db="EMBL/GenBank/DDBJ databases">
        <title>Complete genome sequence of Microbacterium chocolatum SIT 101, a bacterium enantioselectively hydrolyzing mesomeric diesters.</title>
        <authorList>
            <person name="Li X."/>
            <person name="Xu Y."/>
        </authorList>
    </citation>
    <scope>NUCLEOTIDE SEQUENCE [LARGE SCALE GENOMIC DNA]</scope>
    <source>
        <strain evidence="10">SIT 101</strain>
    </source>
</reference>
<feature type="transmembrane region" description="Helical" evidence="8">
    <location>
        <begin position="260"/>
        <end position="281"/>
    </location>
</feature>
<comment type="similarity">
    <text evidence="8">Belongs to the binding-protein-dependent transport system permease family.</text>
</comment>
<dbReference type="PROSITE" id="PS50928">
    <property type="entry name" value="ABC_TM1"/>
    <property type="match status" value="2"/>
</dbReference>
<evidence type="ECO:0000256" key="8">
    <source>
        <dbReference type="RuleBase" id="RU363032"/>
    </source>
</evidence>
<dbReference type="Proteomes" id="UP000037737">
    <property type="component" value="Unassembled WGS sequence"/>
</dbReference>
<evidence type="ECO:0000256" key="4">
    <source>
        <dbReference type="ARBA" id="ARBA00022519"/>
    </source>
</evidence>
<dbReference type="PANTHER" id="PTHR43357">
    <property type="entry name" value="INNER MEMBRANE ABC TRANSPORTER PERMEASE PROTEIN YDCV"/>
    <property type="match status" value="1"/>
</dbReference>
<evidence type="ECO:0000256" key="3">
    <source>
        <dbReference type="ARBA" id="ARBA00022475"/>
    </source>
</evidence>
<dbReference type="PATRIC" id="fig|84292.3.peg.1954"/>